<sequence length="161" mass="18204">MAHPNAELITHFYQAFQRLDAEAMAACYSPDVHFSDPVFTDLNGREAGDMWRMLANRAQQFSLTFDGVEADDLTGRANWVATYLFTQTGRRVENRIQARFLFSDGKIIEHHDSFDLWRWSRQALGAKGLLLGWLPPVQGAIRKQAARGLAAYRSGSLKNLS</sequence>
<accession>S6AS18</accession>
<dbReference type="Gene3D" id="3.10.450.50">
    <property type="match status" value="1"/>
</dbReference>
<proteinExistence type="predicted"/>
<evidence type="ECO:0000313" key="2">
    <source>
        <dbReference type="EMBL" id="BAN46836.1"/>
    </source>
</evidence>
<evidence type="ECO:0000313" key="3">
    <source>
        <dbReference type="Proteomes" id="UP000015503"/>
    </source>
</evidence>
<dbReference type="EMBL" id="AP013068">
    <property type="protein sequence ID" value="BAN46836.1"/>
    <property type="molecule type" value="Genomic_DNA"/>
</dbReference>
<dbReference type="RefSeq" id="WP_016491038.1">
    <property type="nucleotide sequence ID" value="NC_021499.1"/>
</dbReference>
<reference evidence="2 3" key="1">
    <citation type="journal article" date="2013" name="Genome Announc.">
        <title>Complete Genome Sequence of the Carbazole Degrader Pseudomonas resinovorans Strain CA10 (NBRC 106553).</title>
        <authorList>
            <person name="Shintani M."/>
            <person name="Hosoyama A."/>
            <person name="Ohji S."/>
            <person name="Tsuchikane K."/>
            <person name="Takarada H."/>
            <person name="Yamazoe A."/>
            <person name="Fujita N."/>
            <person name="Nojiri H."/>
        </authorList>
    </citation>
    <scope>NUCLEOTIDE SEQUENCE [LARGE SCALE GENOMIC DNA]</scope>
    <source>
        <strain evidence="2 3">NBRC 106553</strain>
    </source>
</reference>
<organism evidence="2 3">
    <name type="scientific">Metapseudomonas resinovorans NBRC 106553</name>
    <dbReference type="NCBI Taxonomy" id="1245471"/>
    <lineage>
        <taxon>Bacteria</taxon>
        <taxon>Pseudomonadati</taxon>
        <taxon>Pseudomonadota</taxon>
        <taxon>Gammaproteobacteria</taxon>
        <taxon>Pseudomonadales</taxon>
        <taxon>Pseudomonadaceae</taxon>
        <taxon>Metapseudomonas</taxon>
    </lineage>
</organism>
<dbReference type="InterPro" id="IPR032710">
    <property type="entry name" value="NTF2-like_dom_sf"/>
</dbReference>
<dbReference type="Proteomes" id="UP000015503">
    <property type="component" value="Chromosome"/>
</dbReference>
<dbReference type="HOGENOM" id="CLU_120970_0_0_6"/>
<dbReference type="OrthoDB" id="391735at2"/>
<dbReference type="AlphaFoldDB" id="S6AS18"/>
<feature type="domain" description="SnoaL-like" evidence="1">
    <location>
        <begin position="10"/>
        <end position="110"/>
    </location>
</feature>
<dbReference type="SUPFAM" id="SSF54427">
    <property type="entry name" value="NTF2-like"/>
    <property type="match status" value="1"/>
</dbReference>
<keyword evidence="3" id="KW-1185">Reference proteome</keyword>
<dbReference type="Pfam" id="PF12680">
    <property type="entry name" value="SnoaL_2"/>
    <property type="match status" value="1"/>
</dbReference>
<dbReference type="KEGG" id="pre:PCA10_11040"/>
<gene>
    <name evidence="2" type="ORF">PCA10_11040</name>
</gene>
<protein>
    <recommendedName>
        <fullName evidence="1">SnoaL-like domain-containing protein</fullName>
    </recommendedName>
</protein>
<dbReference type="PATRIC" id="fig|1245471.3.peg.1116"/>
<name>S6AS18_METRE</name>
<dbReference type="InterPro" id="IPR037401">
    <property type="entry name" value="SnoaL-like"/>
</dbReference>
<evidence type="ECO:0000259" key="1">
    <source>
        <dbReference type="Pfam" id="PF12680"/>
    </source>
</evidence>
<dbReference type="STRING" id="1245471.PCA10_11040"/>
<dbReference type="eggNOG" id="COG3631">
    <property type="taxonomic scope" value="Bacteria"/>
</dbReference>